<feature type="transmembrane region" description="Helical" evidence="6">
    <location>
        <begin position="396"/>
        <end position="418"/>
    </location>
</feature>
<accession>A0A3B1BPZ2</accession>
<keyword evidence="3 6" id="KW-0812">Transmembrane</keyword>
<feature type="transmembrane region" description="Helical" evidence="6">
    <location>
        <begin position="263"/>
        <end position="281"/>
    </location>
</feature>
<dbReference type="PANTHER" id="PTHR30250">
    <property type="entry name" value="PST FAMILY PREDICTED COLANIC ACID TRANSPORTER"/>
    <property type="match status" value="1"/>
</dbReference>
<evidence type="ECO:0000256" key="6">
    <source>
        <dbReference type="SAM" id="Phobius"/>
    </source>
</evidence>
<evidence type="ECO:0000313" key="7">
    <source>
        <dbReference type="EMBL" id="VAX20406.1"/>
    </source>
</evidence>
<gene>
    <name evidence="7" type="ORF">MNBD_NITROSPINAE01-1929</name>
</gene>
<dbReference type="PANTHER" id="PTHR30250:SF11">
    <property type="entry name" value="O-ANTIGEN TRANSPORTER-RELATED"/>
    <property type="match status" value="1"/>
</dbReference>
<feature type="transmembrane region" description="Helical" evidence="6">
    <location>
        <begin position="371"/>
        <end position="390"/>
    </location>
</feature>
<feature type="transmembrane region" description="Helical" evidence="6">
    <location>
        <begin position="49"/>
        <end position="70"/>
    </location>
</feature>
<feature type="transmembrane region" description="Helical" evidence="6">
    <location>
        <begin position="184"/>
        <end position="204"/>
    </location>
</feature>
<feature type="transmembrane region" description="Helical" evidence="6">
    <location>
        <begin position="342"/>
        <end position="359"/>
    </location>
</feature>
<dbReference type="AlphaFoldDB" id="A0A3B1BPZ2"/>
<keyword evidence="4 6" id="KW-1133">Transmembrane helix</keyword>
<dbReference type="GO" id="GO:0005886">
    <property type="term" value="C:plasma membrane"/>
    <property type="evidence" value="ECO:0007669"/>
    <property type="project" value="UniProtKB-SubCell"/>
</dbReference>
<organism evidence="7">
    <name type="scientific">hydrothermal vent metagenome</name>
    <dbReference type="NCBI Taxonomy" id="652676"/>
    <lineage>
        <taxon>unclassified sequences</taxon>
        <taxon>metagenomes</taxon>
        <taxon>ecological metagenomes</taxon>
    </lineage>
</organism>
<sequence length="429" mass="47660">MTLGNIVGVIRNGIARYSHINWTLLDQALVSGVNFFTSILLARYLGLQGFGVFTLVWMAVLFVNSLQFALVSSPMMSIGPLQPENESSVYYGSVLIQQVIVSSISFLLLLVGFWASGYYFSEWEVGGLAWPSACACFSFQMQDYLRRYFFTRGRITTVFISDLLSYGGQLLLLLLMFYSGLTTITNALWVIAITSFLAMLWGLLKLERHLYPSMSYFASNLKRHWKSSRWLAASALLDWTSGNLFFIAAGAILGAWATGTLRAALNLIGPVSLIFQTLLNLMPGSAARKYRSEGMNGLVAYIKKCAFGVTAVSVLYFLPIIVAPEFWLTLLYGGAYTENYSLVFWFCLAYTALASRVPIEIGLRTLERTKYSFWALTASTIFAIGTHNYLITRYGISGAGFGVLMSMLIALSVCFFGFRKEIMAAGLKI</sequence>
<feature type="transmembrane region" description="Helical" evidence="6">
    <location>
        <begin position="20"/>
        <end position="42"/>
    </location>
</feature>
<evidence type="ECO:0000256" key="1">
    <source>
        <dbReference type="ARBA" id="ARBA00004651"/>
    </source>
</evidence>
<feature type="transmembrane region" description="Helical" evidence="6">
    <location>
        <begin position="230"/>
        <end position="257"/>
    </location>
</feature>
<keyword evidence="2" id="KW-1003">Cell membrane</keyword>
<evidence type="ECO:0000256" key="4">
    <source>
        <dbReference type="ARBA" id="ARBA00022989"/>
    </source>
</evidence>
<dbReference type="InterPro" id="IPR050833">
    <property type="entry name" value="Poly_Biosynth_Transport"/>
</dbReference>
<feature type="transmembrane region" description="Helical" evidence="6">
    <location>
        <begin position="155"/>
        <end position="178"/>
    </location>
</feature>
<feature type="transmembrane region" description="Helical" evidence="6">
    <location>
        <begin position="301"/>
        <end position="322"/>
    </location>
</feature>
<reference evidence="7" key="1">
    <citation type="submission" date="2018-06" db="EMBL/GenBank/DDBJ databases">
        <authorList>
            <person name="Zhirakovskaya E."/>
        </authorList>
    </citation>
    <scope>NUCLEOTIDE SEQUENCE</scope>
</reference>
<name>A0A3B1BPZ2_9ZZZZ</name>
<feature type="transmembrane region" description="Helical" evidence="6">
    <location>
        <begin position="90"/>
        <end position="115"/>
    </location>
</feature>
<evidence type="ECO:0000256" key="3">
    <source>
        <dbReference type="ARBA" id="ARBA00022692"/>
    </source>
</evidence>
<keyword evidence="5 6" id="KW-0472">Membrane</keyword>
<dbReference type="EMBL" id="UOGC01000104">
    <property type="protein sequence ID" value="VAX20406.1"/>
    <property type="molecule type" value="Genomic_DNA"/>
</dbReference>
<evidence type="ECO:0000256" key="2">
    <source>
        <dbReference type="ARBA" id="ARBA00022475"/>
    </source>
</evidence>
<evidence type="ECO:0008006" key="8">
    <source>
        <dbReference type="Google" id="ProtNLM"/>
    </source>
</evidence>
<comment type="subcellular location">
    <subcellularLocation>
        <location evidence="1">Cell membrane</location>
        <topology evidence="1">Multi-pass membrane protein</topology>
    </subcellularLocation>
</comment>
<protein>
    <recommendedName>
        <fullName evidence="8">Polysaccharide biosynthesis protein C-terminal domain-containing protein</fullName>
    </recommendedName>
</protein>
<proteinExistence type="predicted"/>
<evidence type="ECO:0000256" key="5">
    <source>
        <dbReference type="ARBA" id="ARBA00023136"/>
    </source>
</evidence>